<dbReference type="PANTHER" id="PTHR43322:SF5">
    <property type="entry name" value="1-DEOXY-D-XYLULOSE-5-PHOSPHATE SYNTHASE, CHLOROPLASTIC"/>
    <property type="match status" value="1"/>
</dbReference>
<comment type="similarity">
    <text evidence="2 10">Belongs to the transketolase family. DXPS subfamily.</text>
</comment>
<dbReference type="PANTHER" id="PTHR43322">
    <property type="entry name" value="1-D-DEOXYXYLULOSE 5-PHOSPHATE SYNTHASE-RELATED"/>
    <property type="match status" value="1"/>
</dbReference>
<evidence type="ECO:0000256" key="10">
    <source>
        <dbReference type="HAMAP-Rule" id="MF_00315"/>
    </source>
</evidence>
<dbReference type="GO" id="GO:0008661">
    <property type="term" value="F:1-deoxy-D-xylulose-5-phosphate synthase activity"/>
    <property type="evidence" value="ECO:0007669"/>
    <property type="project" value="UniProtKB-EC"/>
</dbReference>
<evidence type="ECO:0000256" key="6">
    <source>
        <dbReference type="ARBA" id="ARBA00022842"/>
    </source>
</evidence>
<keyword evidence="4 10" id="KW-0808">Transferase</keyword>
<evidence type="ECO:0000256" key="2">
    <source>
        <dbReference type="ARBA" id="ARBA00011081"/>
    </source>
</evidence>
<comment type="cofactor">
    <cofactor evidence="10">
        <name>thiamine diphosphate</name>
        <dbReference type="ChEBI" id="CHEBI:58937"/>
    </cofactor>
    <text evidence="10">Binds 1 thiamine pyrophosphate per subunit.</text>
</comment>
<dbReference type="Gene3D" id="3.40.50.920">
    <property type="match status" value="1"/>
</dbReference>
<comment type="catalytic activity">
    <reaction evidence="10">
        <text>D-glyceraldehyde 3-phosphate + pyruvate + H(+) = 1-deoxy-D-xylulose 5-phosphate + CO2</text>
        <dbReference type="Rhea" id="RHEA:12605"/>
        <dbReference type="ChEBI" id="CHEBI:15361"/>
        <dbReference type="ChEBI" id="CHEBI:15378"/>
        <dbReference type="ChEBI" id="CHEBI:16526"/>
        <dbReference type="ChEBI" id="CHEBI:57792"/>
        <dbReference type="ChEBI" id="CHEBI:59776"/>
        <dbReference type="EC" id="2.2.1.7"/>
    </reaction>
</comment>
<dbReference type="Proteomes" id="UP000829194">
    <property type="component" value="Chromosome"/>
</dbReference>
<comment type="cofactor">
    <cofactor evidence="10">
        <name>Mg(2+)</name>
        <dbReference type="ChEBI" id="CHEBI:18420"/>
    </cofactor>
    <text evidence="10">Binds 1 Mg(2+) ion per subunit.</text>
</comment>
<dbReference type="EC" id="2.2.1.7" evidence="10"/>
<dbReference type="InterPro" id="IPR020826">
    <property type="entry name" value="Transketolase_BS"/>
</dbReference>
<evidence type="ECO:0000256" key="8">
    <source>
        <dbReference type="ARBA" id="ARBA00023052"/>
    </source>
</evidence>
<dbReference type="InterPro" id="IPR049557">
    <property type="entry name" value="Transketolase_CS"/>
</dbReference>
<dbReference type="PROSITE" id="PS00802">
    <property type="entry name" value="TRANSKETOLASE_2"/>
    <property type="match status" value="1"/>
</dbReference>
<keyword evidence="13" id="KW-1185">Reference proteome</keyword>
<dbReference type="SUPFAM" id="SSF52922">
    <property type="entry name" value="TK C-terminal domain-like"/>
    <property type="match status" value="1"/>
</dbReference>
<dbReference type="Pfam" id="PF02779">
    <property type="entry name" value="Transket_pyr"/>
    <property type="match status" value="1"/>
</dbReference>
<organism evidence="12 13">
    <name type="scientific">Lysobacter gummosus</name>
    <dbReference type="NCBI Taxonomy" id="262324"/>
    <lineage>
        <taxon>Bacteria</taxon>
        <taxon>Pseudomonadati</taxon>
        <taxon>Pseudomonadota</taxon>
        <taxon>Gammaproteobacteria</taxon>
        <taxon>Lysobacterales</taxon>
        <taxon>Lysobacteraceae</taxon>
        <taxon>Lysobacter</taxon>
    </lineage>
</organism>
<keyword evidence="9 10" id="KW-0414">Isoprene biosynthesis</keyword>
<dbReference type="InterPro" id="IPR005475">
    <property type="entry name" value="Transketolase-like_Pyr-bd"/>
</dbReference>
<evidence type="ECO:0000256" key="7">
    <source>
        <dbReference type="ARBA" id="ARBA00022977"/>
    </source>
</evidence>
<dbReference type="CDD" id="cd07033">
    <property type="entry name" value="TPP_PYR_DXS_TK_like"/>
    <property type="match status" value="1"/>
</dbReference>
<dbReference type="NCBIfam" id="NF003933">
    <property type="entry name" value="PRK05444.2-2"/>
    <property type="match status" value="1"/>
</dbReference>
<comment type="pathway">
    <text evidence="1 10">Metabolic intermediate biosynthesis; 1-deoxy-D-xylulose 5-phosphate biosynthesis; 1-deoxy-D-xylulose 5-phosphate from D-glyceraldehyde 3-phosphate and pyruvate: step 1/1.</text>
</comment>
<evidence type="ECO:0000256" key="3">
    <source>
        <dbReference type="ARBA" id="ARBA00011738"/>
    </source>
</evidence>
<proteinExistence type="inferred from homology"/>
<comment type="subunit">
    <text evidence="3 10">Homodimer.</text>
</comment>
<feature type="binding site" evidence="10">
    <location>
        <begin position="152"/>
        <end position="153"/>
    </location>
    <ligand>
        <name>thiamine diphosphate</name>
        <dbReference type="ChEBI" id="CHEBI:58937"/>
    </ligand>
</feature>
<gene>
    <name evidence="10 12" type="primary">dxs</name>
    <name evidence="12" type="ORF">MOV92_16260</name>
</gene>
<dbReference type="InterPro" id="IPR005477">
    <property type="entry name" value="Dxylulose-5-P_synthase"/>
</dbReference>
<evidence type="ECO:0000313" key="13">
    <source>
        <dbReference type="Proteomes" id="UP000829194"/>
    </source>
</evidence>
<feature type="binding site" evidence="10">
    <location>
        <position position="291"/>
    </location>
    <ligand>
        <name>thiamine diphosphate</name>
        <dbReference type="ChEBI" id="CHEBI:58937"/>
    </ligand>
</feature>
<dbReference type="Pfam" id="PF02780">
    <property type="entry name" value="Transketolase_C"/>
    <property type="match status" value="1"/>
</dbReference>
<evidence type="ECO:0000256" key="1">
    <source>
        <dbReference type="ARBA" id="ARBA00004980"/>
    </source>
</evidence>
<feature type="binding site" evidence="10">
    <location>
        <position position="183"/>
    </location>
    <ligand>
        <name>Mg(2+)</name>
        <dbReference type="ChEBI" id="CHEBI:18420"/>
    </ligand>
</feature>
<feature type="domain" description="Transketolase-like pyrimidine-binding" evidence="11">
    <location>
        <begin position="322"/>
        <end position="486"/>
    </location>
</feature>
<reference evidence="12 13" key="1">
    <citation type="submission" date="2022-03" db="EMBL/GenBank/DDBJ databases">
        <title>Complete genome sequence of Lysobacter capsici VKM B-2533 and Lysobacter gummosus 10.1.1, promising sources of lytic agents.</title>
        <authorList>
            <person name="Tarlachkov S.V."/>
            <person name="Kudryakova I.V."/>
            <person name="Afoshin A.S."/>
            <person name="Leontyevskaya E.A."/>
            <person name="Leontyevskaya N.V."/>
        </authorList>
    </citation>
    <scope>NUCLEOTIDE SEQUENCE [LARGE SCALE GENOMIC DNA]</scope>
    <source>
        <strain evidence="12 13">10.1.1</strain>
    </source>
</reference>
<keyword evidence="6 10" id="KW-0460">Magnesium</keyword>
<feature type="binding site" evidence="10">
    <location>
        <position position="151"/>
    </location>
    <ligand>
        <name>Mg(2+)</name>
        <dbReference type="ChEBI" id="CHEBI:18420"/>
    </ligand>
</feature>
<dbReference type="InterPro" id="IPR029061">
    <property type="entry name" value="THDP-binding"/>
</dbReference>
<keyword evidence="7 10" id="KW-0784">Thiamine biosynthesis</keyword>
<feature type="binding site" evidence="10">
    <location>
        <begin position="120"/>
        <end position="122"/>
    </location>
    <ligand>
        <name>thiamine diphosphate</name>
        <dbReference type="ChEBI" id="CHEBI:58937"/>
    </ligand>
</feature>
<dbReference type="RefSeq" id="WP_057945529.1">
    <property type="nucleotide sequence ID" value="NZ_CP011131.1"/>
</dbReference>
<dbReference type="CDD" id="cd02007">
    <property type="entry name" value="TPP_DXS"/>
    <property type="match status" value="1"/>
</dbReference>
<evidence type="ECO:0000256" key="5">
    <source>
        <dbReference type="ARBA" id="ARBA00022723"/>
    </source>
</evidence>
<dbReference type="HAMAP" id="MF_00315">
    <property type="entry name" value="DXP_synth"/>
    <property type="match status" value="1"/>
</dbReference>
<name>A0ABY3X9C3_9GAMM</name>
<dbReference type="SUPFAM" id="SSF52518">
    <property type="entry name" value="Thiamin diphosphate-binding fold (THDP-binding)"/>
    <property type="match status" value="2"/>
</dbReference>
<evidence type="ECO:0000259" key="11">
    <source>
        <dbReference type="SMART" id="SM00861"/>
    </source>
</evidence>
<keyword evidence="8 10" id="KW-0786">Thiamine pyrophosphate</keyword>
<dbReference type="InterPro" id="IPR033248">
    <property type="entry name" value="Transketolase_C"/>
</dbReference>
<feature type="binding site" evidence="10">
    <location>
        <position position="79"/>
    </location>
    <ligand>
        <name>thiamine diphosphate</name>
        <dbReference type="ChEBI" id="CHEBI:58937"/>
    </ligand>
</feature>
<evidence type="ECO:0000256" key="9">
    <source>
        <dbReference type="ARBA" id="ARBA00023229"/>
    </source>
</evidence>
<protein>
    <recommendedName>
        <fullName evidence="10">1-deoxy-D-xylulose-5-phosphate synthase</fullName>
        <ecNumber evidence="10">2.2.1.7</ecNumber>
    </recommendedName>
    <alternativeName>
        <fullName evidence="10">1-deoxyxylulose-5-phosphate synthase</fullName>
        <shortName evidence="10">DXP synthase</shortName>
        <shortName evidence="10">DXPS</shortName>
    </alternativeName>
</protein>
<accession>A0ABY3X9C3</accession>
<dbReference type="SMART" id="SM00861">
    <property type="entry name" value="Transket_pyr"/>
    <property type="match status" value="1"/>
</dbReference>
<keyword evidence="5 10" id="KW-0479">Metal-binding</keyword>
<comment type="function">
    <text evidence="10">Catalyzes the acyloin condensation reaction between C atoms 2 and 3 of pyruvate and glyceraldehyde 3-phosphate to yield 1-deoxy-D-xylulose-5-phosphate (DXP).</text>
</comment>
<feature type="binding site" evidence="10">
    <location>
        <position position="373"/>
    </location>
    <ligand>
        <name>thiamine diphosphate</name>
        <dbReference type="ChEBI" id="CHEBI:58937"/>
    </ligand>
</feature>
<dbReference type="Pfam" id="PF13292">
    <property type="entry name" value="DXP_synthase_N"/>
    <property type="match status" value="1"/>
</dbReference>
<dbReference type="InterPro" id="IPR009014">
    <property type="entry name" value="Transketo_C/PFOR_II"/>
</dbReference>
<evidence type="ECO:0000256" key="4">
    <source>
        <dbReference type="ARBA" id="ARBA00022679"/>
    </source>
</evidence>
<feature type="binding site" evidence="10">
    <location>
        <position position="183"/>
    </location>
    <ligand>
        <name>thiamine diphosphate</name>
        <dbReference type="ChEBI" id="CHEBI:58937"/>
    </ligand>
</feature>
<dbReference type="PROSITE" id="PS00801">
    <property type="entry name" value="TRANSKETOLASE_1"/>
    <property type="match status" value="1"/>
</dbReference>
<sequence>MIDSQRYPRLSRIQAPADLRRFPEEELPAIAEELRAYLIEQVALVGGHFGAGLGVIELTVALHWLYETPVDRLVWDVGHQCYPHKILTNRRDEIHTVKQKDGVAPFPKRDESEYDTFGVGHSSTSISAALGMAIAAQRKNDERKIVAVIGDGAMTAGMAFEALAHAGGMTDPEPNLLVILNDNQMSISENVGGVTKMLGRLTGSRTLNAIREGGKKLLGDKRKPAAKFVRRWEEHWKGMFVPSTFFEEVGFHYTGPIDGHDLPALLAAMKTLKGLKGPQLLHIITTKGKGYELAEDDQIGYHAVGPFDPEKGLVSKPGAKKPTYTDIFSEWLCDMAAADERLMGITPAMREGSGLVRFSKEYPQRYFDVAIAEQHAVTLAAGMACEGAKPVVAIYSTFLQRGYDQLVHDVAIQNLDVLFAIDRGGVVGPDGATHAGNLDLSYLRCVPNMVVMAPADEDECRKMLSTGHRYEGPAAVRYPRGTGPGTTIQPGLDTLPIGKAELRRQGSRIALLAFGAIVPAAEAVAAELGLTVVNMRFVKPLDRALILELARTHEGFVTLEDNVVAGGAGSGVAELLAAEGIVLPVLHLGLPDEFQHHASREQLLAEAGLDVASIRASVLKRWPQLTAVQAQSAIG</sequence>
<dbReference type="EMBL" id="CP093547">
    <property type="protein sequence ID" value="UNP28046.1"/>
    <property type="molecule type" value="Genomic_DNA"/>
</dbReference>
<dbReference type="Gene3D" id="3.40.50.970">
    <property type="match status" value="2"/>
</dbReference>
<dbReference type="NCBIfam" id="TIGR00204">
    <property type="entry name" value="dxs"/>
    <property type="match status" value="1"/>
</dbReference>
<evidence type="ECO:0000313" key="12">
    <source>
        <dbReference type="EMBL" id="UNP28046.1"/>
    </source>
</evidence>